<evidence type="ECO:0000259" key="2">
    <source>
        <dbReference type="Pfam" id="PF01408"/>
    </source>
</evidence>
<dbReference type="InterPro" id="IPR000683">
    <property type="entry name" value="Gfo/Idh/MocA-like_OxRdtase_N"/>
</dbReference>
<proteinExistence type="predicted"/>
<accession>A0A562T7X0</accession>
<dbReference type="SUPFAM" id="SSF51735">
    <property type="entry name" value="NAD(P)-binding Rossmann-fold domains"/>
    <property type="match status" value="1"/>
</dbReference>
<dbReference type="PANTHER" id="PTHR43818:SF11">
    <property type="entry name" value="BCDNA.GH03377"/>
    <property type="match status" value="1"/>
</dbReference>
<dbReference type="GO" id="GO:0016491">
    <property type="term" value="F:oxidoreductase activity"/>
    <property type="evidence" value="ECO:0007669"/>
    <property type="project" value="UniProtKB-KW"/>
</dbReference>
<protein>
    <submittedName>
        <fullName evidence="4">Oxidoreductase family protein</fullName>
    </submittedName>
</protein>
<feature type="domain" description="Putative oxidoreductase C-terminal" evidence="3">
    <location>
        <begin position="189"/>
        <end position="466"/>
    </location>
</feature>
<evidence type="ECO:0000256" key="1">
    <source>
        <dbReference type="ARBA" id="ARBA00023002"/>
    </source>
</evidence>
<dbReference type="PANTHER" id="PTHR43818">
    <property type="entry name" value="BCDNA.GH03377"/>
    <property type="match status" value="1"/>
</dbReference>
<gene>
    <name evidence="4" type="ORF">LX66_3169</name>
</gene>
<dbReference type="GO" id="GO:0000166">
    <property type="term" value="F:nucleotide binding"/>
    <property type="evidence" value="ECO:0007669"/>
    <property type="project" value="InterPro"/>
</dbReference>
<comment type="caution">
    <text evidence="4">The sequence shown here is derived from an EMBL/GenBank/DDBJ whole genome shotgun (WGS) entry which is preliminary data.</text>
</comment>
<organism evidence="4 5">
    <name type="scientific">Chitinophaga japonensis</name>
    <name type="common">Flexibacter japonensis</name>
    <dbReference type="NCBI Taxonomy" id="104662"/>
    <lineage>
        <taxon>Bacteria</taxon>
        <taxon>Pseudomonadati</taxon>
        <taxon>Bacteroidota</taxon>
        <taxon>Chitinophagia</taxon>
        <taxon>Chitinophagales</taxon>
        <taxon>Chitinophagaceae</taxon>
        <taxon>Chitinophaga</taxon>
    </lineage>
</organism>
<dbReference type="EMBL" id="VLLG01000003">
    <property type="protein sequence ID" value="TWI89076.1"/>
    <property type="molecule type" value="Genomic_DNA"/>
</dbReference>
<keyword evidence="1" id="KW-0560">Oxidoreductase</keyword>
<name>A0A562T7X0_CHIJA</name>
<dbReference type="Proteomes" id="UP000316778">
    <property type="component" value="Unassembled WGS sequence"/>
</dbReference>
<dbReference type="Pfam" id="PF16490">
    <property type="entry name" value="Oxidoreduct_C"/>
    <property type="match status" value="1"/>
</dbReference>
<dbReference type="InterPro" id="IPR032459">
    <property type="entry name" value="Oxidoreduct_C"/>
</dbReference>
<dbReference type="InterPro" id="IPR036291">
    <property type="entry name" value="NAD(P)-bd_dom_sf"/>
</dbReference>
<dbReference type="Gene3D" id="3.40.50.720">
    <property type="entry name" value="NAD(P)-binding Rossmann-like Domain"/>
    <property type="match status" value="1"/>
</dbReference>
<dbReference type="AlphaFoldDB" id="A0A562T7X0"/>
<dbReference type="Pfam" id="PF01408">
    <property type="entry name" value="GFO_IDH_MocA"/>
    <property type="match status" value="1"/>
</dbReference>
<dbReference type="Gene3D" id="3.30.360.10">
    <property type="entry name" value="Dihydrodipicolinate Reductase, domain 2"/>
    <property type="match status" value="1"/>
</dbReference>
<feature type="domain" description="Gfo/Idh/MocA-like oxidoreductase N-terminal" evidence="2">
    <location>
        <begin position="86"/>
        <end position="168"/>
    </location>
</feature>
<dbReference type="InterPro" id="IPR050463">
    <property type="entry name" value="Gfo/Idh/MocA_oxidrdct_glycsds"/>
</dbReference>
<evidence type="ECO:0000313" key="4">
    <source>
        <dbReference type="EMBL" id="TWI89076.1"/>
    </source>
</evidence>
<reference evidence="4 5" key="1">
    <citation type="journal article" date="2013" name="Stand. Genomic Sci.">
        <title>Genomic Encyclopedia of Type Strains, Phase I: The one thousand microbial genomes (KMG-I) project.</title>
        <authorList>
            <person name="Kyrpides N.C."/>
            <person name="Woyke T."/>
            <person name="Eisen J.A."/>
            <person name="Garrity G."/>
            <person name="Lilburn T.G."/>
            <person name="Beck B.J."/>
            <person name="Whitman W.B."/>
            <person name="Hugenholtz P."/>
            <person name="Klenk H.P."/>
        </authorList>
    </citation>
    <scope>NUCLEOTIDE SEQUENCE [LARGE SCALE GENOMIC DNA]</scope>
    <source>
        <strain evidence="4 5">DSM 13484</strain>
    </source>
</reference>
<evidence type="ECO:0000259" key="3">
    <source>
        <dbReference type="Pfam" id="PF16490"/>
    </source>
</evidence>
<evidence type="ECO:0000313" key="5">
    <source>
        <dbReference type="Proteomes" id="UP000316778"/>
    </source>
</evidence>
<keyword evidence="5" id="KW-1185">Reference proteome</keyword>
<sequence length="469" mass="52653">MLIKTQFIIMNTSKLFTSLFLIGTMNYACNTGAEKQAAGDEIRLITLDPGHFHAALVQKSMYPGIDSVVHVYAPDGPELQEQLRFIQQYNTRAEAPTHWREEVYKGPDFLEKMVEEKQGNVVVMAGNNQRKTEYIRKAVAAGMHVLADKPMAISTEDFNLLQQTFREAATKKVLLYDIMTERSEITNILQGELSRIKEVFGEQEKGTAQQPGVVMESVHHFYKYVSGKALKRPAWFFDPQQQGDAIVDVGTHLVDLVQWECFPGVSLDYQADIQLQSSTRWTTPVTLSQFTTITGLDSFPAFLQPYVKDTVLNVHANGEASYTLKGVHVKVGALWNYAAPEGSGDTHYSLLRGTKSHLVIRQGKEDGYEPTLYVEPLGDNNTPAFEQALQAALQQLAGEYPGLATEKSAKGWKIVIPAKYKVGHEAHFAQVMERYLQYLQQGCLPEWEVPGMLARYYTTTKALEMAVEK</sequence>